<comment type="caution">
    <text evidence="6">The sequence shown here is derived from an EMBL/GenBank/DDBJ whole genome shotgun (WGS) entry which is preliminary data.</text>
</comment>
<evidence type="ECO:0000259" key="5">
    <source>
        <dbReference type="Pfam" id="PF00775"/>
    </source>
</evidence>
<evidence type="ECO:0000313" key="6">
    <source>
        <dbReference type="EMBL" id="PJJ57544.1"/>
    </source>
</evidence>
<dbReference type="NCBIfam" id="TIGR02423">
    <property type="entry name" value="protocat_alph"/>
    <property type="match status" value="1"/>
</dbReference>
<dbReference type="GO" id="GO:0018578">
    <property type="term" value="F:protocatechuate 3,4-dioxygenase activity"/>
    <property type="evidence" value="ECO:0007669"/>
    <property type="project" value="InterPro"/>
</dbReference>
<gene>
    <name evidence="6" type="ORF">CLV56_1779</name>
</gene>
<dbReference type="SUPFAM" id="SSF49482">
    <property type="entry name" value="Aromatic compound dioxygenase"/>
    <property type="match status" value="1"/>
</dbReference>
<dbReference type="RefSeq" id="WP_100414707.1">
    <property type="nucleotide sequence ID" value="NZ_PGEZ01000001.1"/>
</dbReference>
<dbReference type="PANTHER" id="PTHR33711">
    <property type="entry name" value="DIOXYGENASE, PUTATIVE (AFU_ORTHOLOGUE AFUA_2G02910)-RELATED"/>
    <property type="match status" value="1"/>
</dbReference>
<accession>A0A2M9BI06</accession>
<organism evidence="6 7">
    <name type="scientific">Mumia flava</name>
    <dbReference type="NCBI Taxonomy" id="1348852"/>
    <lineage>
        <taxon>Bacteria</taxon>
        <taxon>Bacillati</taxon>
        <taxon>Actinomycetota</taxon>
        <taxon>Actinomycetes</taxon>
        <taxon>Propionibacteriales</taxon>
        <taxon>Nocardioidaceae</taxon>
        <taxon>Mumia</taxon>
    </lineage>
</organism>
<dbReference type="InterPro" id="IPR012786">
    <property type="entry name" value="Protocat_dOase_a"/>
</dbReference>
<evidence type="ECO:0000256" key="2">
    <source>
        <dbReference type="ARBA" id="ARBA00022964"/>
    </source>
</evidence>
<feature type="region of interest" description="Disordered" evidence="4">
    <location>
        <begin position="1"/>
        <end position="23"/>
    </location>
</feature>
<dbReference type="AlphaFoldDB" id="A0A2M9BI06"/>
<keyword evidence="3" id="KW-0560">Oxidoreductase</keyword>
<protein>
    <submittedName>
        <fullName evidence="6">Protocatechuate 3,4-dioxygenase alpha subunit</fullName>
    </submittedName>
</protein>
<sequence>MSSDATTDTPSDASPTLTATPGQTVGPFFGYALPYDGDSELVAPGTPGAVRLGGTVVDGAGRPVPDALLEIWQAGPDGSVSRRTGSLRRDGWTFTGFGRAATDNDGRYTFTTLTPGPTEPGAAAFWAVTIFARGLTNRLFTRAYLPGDDGALASDRLLASLPADRRTTLVASPDEHGYVFDVRLQGAGETVFLSFPGH</sequence>
<reference evidence="6 7" key="1">
    <citation type="submission" date="2017-11" db="EMBL/GenBank/DDBJ databases">
        <title>Genomic Encyclopedia of Archaeal and Bacterial Type Strains, Phase II (KMG-II): From Individual Species to Whole Genera.</title>
        <authorList>
            <person name="Goeker M."/>
        </authorList>
    </citation>
    <scope>NUCLEOTIDE SEQUENCE [LARGE SCALE GENOMIC DNA]</scope>
    <source>
        <strain evidence="6 7">DSM 27763</strain>
    </source>
</reference>
<dbReference type="InterPro" id="IPR050770">
    <property type="entry name" value="Intradiol_RC_Dioxygenase"/>
</dbReference>
<keyword evidence="2 6" id="KW-0223">Dioxygenase</keyword>
<dbReference type="InterPro" id="IPR000627">
    <property type="entry name" value="Intradiol_dOase_C"/>
</dbReference>
<proteinExistence type="inferred from homology"/>
<dbReference type="Gene3D" id="2.60.130.10">
    <property type="entry name" value="Aromatic compound dioxygenase"/>
    <property type="match status" value="1"/>
</dbReference>
<keyword evidence="7" id="KW-1185">Reference proteome</keyword>
<dbReference type="Pfam" id="PF00775">
    <property type="entry name" value="Dioxygenase_C"/>
    <property type="match status" value="1"/>
</dbReference>
<comment type="similarity">
    <text evidence="1">Belongs to the intradiol ring-cleavage dioxygenase family.</text>
</comment>
<dbReference type="PANTHER" id="PTHR33711:SF9">
    <property type="entry name" value="PROTOCATECHUATE 3,4-DIOXYGENASE ALPHA CHAIN"/>
    <property type="match status" value="1"/>
</dbReference>
<evidence type="ECO:0000256" key="4">
    <source>
        <dbReference type="SAM" id="MobiDB-lite"/>
    </source>
</evidence>
<evidence type="ECO:0000256" key="3">
    <source>
        <dbReference type="ARBA" id="ARBA00023002"/>
    </source>
</evidence>
<dbReference type="EMBL" id="PGEZ01000001">
    <property type="protein sequence ID" value="PJJ57544.1"/>
    <property type="molecule type" value="Genomic_DNA"/>
</dbReference>
<dbReference type="InterPro" id="IPR015889">
    <property type="entry name" value="Intradiol_dOase_core"/>
</dbReference>
<dbReference type="OrthoDB" id="9805815at2"/>
<dbReference type="GO" id="GO:0008199">
    <property type="term" value="F:ferric iron binding"/>
    <property type="evidence" value="ECO:0007669"/>
    <property type="project" value="InterPro"/>
</dbReference>
<dbReference type="Proteomes" id="UP000230842">
    <property type="component" value="Unassembled WGS sequence"/>
</dbReference>
<evidence type="ECO:0000313" key="7">
    <source>
        <dbReference type="Proteomes" id="UP000230842"/>
    </source>
</evidence>
<evidence type="ECO:0000256" key="1">
    <source>
        <dbReference type="ARBA" id="ARBA00007825"/>
    </source>
</evidence>
<feature type="domain" description="Intradiol ring-cleavage dioxygenases" evidence="5">
    <location>
        <begin position="26"/>
        <end position="119"/>
    </location>
</feature>
<name>A0A2M9BI06_9ACTN</name>